<organism evidence="1 2">
    <name type="scientific">Daphnia magna</name>
    <dbReference type="NCBI Taxonomy" id="35525"/>
    <lineage>
        <taxon>Eukaryota</taxon>
        <taxon>Metazoa</taxon>
        <taxon>Ecdysozoa</taxon>
        <taxon>Arthropoda</taxon>
        <taxon>Crustacea</taxon>
        <taxon>Branchiopoda</taxon>
        <taxon>Diplostraca</taxon>
        <taxon>Cladocera</taxon>
        <taxon>Anomopoda</taxon>
        <taxon>Daphniidae</taxon>
        <taxon>Daphnia</taxon>
    </lineage>
</organism>
<dbReference type="Proteomes" id="UP000076858">
    <property type="component" value="Unassembled WGS sequence"/>
</dbReference>
<evidence type="ECO:0000313" key="2">
    <source>
        <dbReference type="Proteomes" id="UP000076858"/>
    </source>
</evidence>
<evidence type="ECO:0000313" key="1">
    <source>
        <dbReference type="EMBL" id="KZR96141.1"/>
    </source>
</evidence>
<reference evidence="1 2" key="1">
    <citation type="submission" date="2016-03" db="EMBL/GenBank/DDBJ databases">
        <title>EvidentialGene: Evidence-directed Construction of Genes on Genomes.</title>
        <authorList>
            <person name="Gilbert D.G."/>
            <person name="Choi J.-H."/>
            <person name="Mockaitis K."/>
            <person name="Colbourne J."/>
            <person name="Pfrender M."/>
        </authorList>
    </citation>
    <scope>NUCLEOTIDE SEQUENCE [LARGE SCALE GENOMIC DNA]</scope>
    <source>
        <strain evidence="1 2">Xinb3</strain>
        <tissue evidence="1">Complete organism</tissue>
    </source>
</reference>
<dbReference type="EMBL" id="LRGB01025933">
    <property type="protein sequence ID" value="KZR96141.1"/>
    <property type="molecule type" value="Genomic_DNA"/>
</dbReference>
<dbReference type="AlphaFoldDB" id="A0A0P6APF7"/>
<name>A0A0P6APF7_9CRUS</name>
<sequence>MVLVILILKQRKKYAPLVLLLFYCVHYSKMIVYLATLSFYCSTIQYFFTWDSETVVCVSNTDIETKKKIRPLSVTFILQRSL</sequence>
<accession>A0A0P6APF7</accession>
<comment type="caution">
    <text evidence="1">The sequence shown here is derived from an EMBL/GenBank/DDBJ whole genome shotgun (WGS) entry which is preliminary data.</text>
</comment>
<proteinExistence type="predicted"/>
<gene>
    <name evidence="1" type="ORF">APZ42_009689</name>
</gene>
<protein>
    <submittedName>
        <fullName evidence="1">Uncharacterized protein</fullName>
    </submittedName>
</protein>
<keyword evidence="2" id="KW-1185">Reference proteome</keyword>